<dbReference type="PROSITE" id="PS50060">
    <property type="entry name" value="MAM_2"/>
    <property type="match status" value="1"/>
</dbReference>
<dbReference type="EMBL" id="FZPD01000006">
    <property type="protein sequence ID" value="SNT35104.1"/>
    <property type="molecule type" value="Genomic_DNA"/>
</dbReference>
<evidence type="ECO:0000256" key="1">
    <source>
        <dbReference type="ARBA" id="ARBA00009388"/>
    </source>
</evidence>
<evidence type="ECO:0000313" key="15">
    <source>
        <dbReference type="EMBL" id="SNT35104.1"/>
    </source>
</evidence>
<dbReference type="Gene3D" id="2.60.40.10">
    <property type="entry name" value="Immunoglobulins"/>
    <property type="match status" value="1"/>
</dbReference>
<dbReference type="InterPro" id="IPR026444">
    <property type="entry name" value="Secre_tail"/>
</dbReference>
<evidence type="ECO:0000256" key="7">
    <source>
        <dbReference type="ARBA" id="ARBA00023049"/>
    </source>
</evidence>
<keyword evidence="4 12" id="KW-0732">Signal</keyword>
<dbReference type="CDD" id="cd09597">
    <property type="entry name" value="M4_TLP"/>
    <property type="match status" value="1"/>
</dbReference>
<dbReference type="InterPro" id="IPR013856">
    <property type="entry name" value="Peptidase_M4_domain"/>
</dbReference>
<comment type="similarity">
    <text evidence="1">Belongs to the peptidase M4 family.</text>
</comment>
<dbReference type="InterPro" id="IPR027268">
    <property type="entry name" value="Peptidase_M4/M1_CTD_sf"/>
</dbReference>
<dbReference type="Proteomes" id="UP000198393">
    <property type="component" value="Unassembled WGS sequence"/>
</dbReference>
<dbReference type="GO" id="GO:0004553">
    <property type="term" value="F:hydrolase activity, hydrolyzing O-glycosyl compounds"/>
    <property type="evidence" value="ECO:0007669"/>
    <property type="project" value="UniProtKB-ARBA"/>
</dbReference>
<dbReference type="SUPFAM" id="SSF55486">
    <property type="entry name" value="Metalloproteases ('zincins'), catalytic domain"/>
    <property type="match status" value="1"/>
</dbReference>
<dbReference type="PRINTS" id="PR00730">
    <property type="entry name" value="THERMOLYSIN"/>
</dbReference>
<dbReference type="SUPFAM" id="SSF49265">
    <property type="entry name" value="Fibronectin type III"/>
    <property type="match status" value="1"/>
</dbReference>
<keyword evidence="2" id="KW-0645">Protease</keyword>
<feature type="active site" evidence="11">
    <location>
        <position position="348"/>
    </location>
</feature>
<dbReference type="InterPro" id="IPR036116">
    <property type="entry name" value="FN3_sf"/>
</dbReference>
<dbReference type="InterPro" id="IPR011096">
    <property type="entry name" value="FTP_domain"/>
</dbReference>
<reference evidence="15 16" key="1">
    <citation type="submission" date="2017-06" db="EMBL/GenBank/DDBJ databases">
        <authorList>
            <person name="Kim H.J."/>
            <person name="Triplett B.A."/>
        </authorList>
    </citation>
    <scope>NUCLEOTIDE SEQUENCE [LARGE SCALE GENOMIC DNA]</scope>
    <source>
        <strain evidence="15 16">DSM 19307</strain>
    </source>
</reference>
<dbReference type="GO" id="GO:0000272">
    <property type="term" value="P:polysaccharide catabolic process"/>
    <property type="evidence" value="ECO:0007669"/>
    <property type="project" value="UniProtKB-KW"/>
</dbReference>
<evidence type="ECO:0000256" key="8">
    <source>
        <dbReference type="ARBA" id="ARBA00023277"/>
    </source>
</evidence>
<keyword evidence="3" id="KW-0479">Metal-binding</keyword>
<evidence type="ECO:0000256" key="6">
    <source>
        <dbReference type="ARBA" id="ARBA00022833"/>
    </source>
</evidence>
<dbReference type="Pfam" id="PF01447">
    <property type="entry name" value="Peptidase_M4"/>
    <property type="match status" value="1"/>
</dbReference>
<dbReference type="Gene3D" id="2.60.120.200">
    <property type="match status" value="1"/>
</dbReference>
<dbReference type="AlphaFoldDB" id="A0A239LZM1"/>
<dbReference type="GO" id="GO:0006508">
    <property type="term" value="P:proteolysis"/>
    <property type="evidence" value="ECO:0007669"/>
    <property type="project" value="UniProtKB-KW"/>
</dbReference>
<dbReference type="Pfam" id="PF07504">
    <property type="entry name" value="FTP"/>
    <property type="match status" value="1"/>
</dbReference>
<dbReference type="Gene3D" id="3.10.450.490">
    <property type="match status" value="1"/>
</dbReference>
<feature type="signal peptide" evidence="12">
    <location>
        <begin position="1"/>
        <end position="23"/>
    </location>
</feature>
<dbReference type="InterPro" id="IPR000998">
    <property type="entry name" value="MAM_dom"/>
</dbReference>
<evidence type="ECO:0000259" key="14">
    <source>
        <dbReference type="PROSITE" id="PS50853"/>
    </source>
</evidence>
<proteinExistence type="inferred from homology"/>
<dbReference type="GO" id="GO:0016020">
    <property type="term" value="C:membrane"/>
    <property type="evidence" value="ECO:0007669"/>
    <property type="project" value="InterPro"/>
</dbReference>
<keyword evidence="5" id="KW-0378">Hydrolase</keyword>
<dbReference type="CDD" id="cd06263">
    <property type="entry name" value="MAM"/>
    <property type="match status" value="1"/>
</dbReference>
<evidence type="ECO:0000256" key="3">
    <source>
        <dbReference type="ARBA" id="ARBA00022723"/>
    </source>
</evidence>
<protein>
    <submittedName>
        <fullName evidence="15">Por secretion system C-terminal sorting domain-containing protein</fullName>
    </submittedName>
</protein>
<keyword evidence="16" id="KW-1185">Reference proteome</keyword>
<accession>A0A239LZM1</accession>
<keyword evidence="7" id="KW-0482">Metalloprotease</keyword>
<dbReference type="SMART" id="SM00137">
    <property type="entry name" value="MAM"/>
    <property type="match status" value="1"/>
</dbReference>
<dbReference type="CDD" id="cd00063">
    <property type="entry name" value="FN3"/>
    <property type="match status" value="1"/>
</dbReference>
<dbReference type="InterPro" id="IPR013320">
    <property type="entry name" value="ConA-like_dom_sf"/>
</dbReference>
<dbReference type="PROSITE" id="PS50853">
    <property type="entry name" value="FN3"/>
    <property type="match status" value="1"/>
</dbReference>
<feature type="active site" description="Proton donor" evidence="11">
    <location>
        <position position="437"/>
    </location>
</feature>
<evidence type="ECO:0000256" key="4">
    <source>
        <dbReference type="ARBA" id="ARBA00022729"/>
    </source>
</evidence>
<dbReference type="SMART" id="SM00060">
    <property type="entry name" value="FN3"/>
    <property type="match status" value="1"/>
</dbReference>
<keyword evidence="9" id="KW-0326">Glycosidase</keyword>
<dbReference type="OrthoDB" id="291295at2"/>
<dbReference type="RefSeq" id="WP_089358138.1">
    <property type="nucleotide sequence ID" value="NZ_FZPD01000006.1"/>
</dbReference>
<dbReference type="PANTHER" id="PTHR33794:SF1">
    <property type="entry name" value="BACILLOLYSIN"/>
    <property type="match status" value="1"/>
</dbReference>
<dbReference type="GO" id="GO:0004222">
    <property type="term" value="F:metalloendopeptidase activity"/>
    <property type="evidence" value="ECO:0007669"/>
    <property type="project" value="InterPro"/>
</dbReference>
<dbReference type="Pfam" id="PF00629">
    <property type="entry name" value="MAM"/>
    <property type="match status" value="1"/>
</dbReference>
<organism evidence="15 16">
    <name type="scientific">Ekhidna lutea</name>
    <dbReference type="NCBI Taxonomy" id="447679"/>
    <lineage>
        <taxon>Bacteria</taxon>
        <taxon>Pseudomonadati</taxon>
        <taxon>Bacteroidota</taxon>
        <taxon>Cytophagia</taxon>
        <taxon>Cytophagales</taxon>
        <taxon>Reichenbachiellaceae</taxon>
        <taxon>Ekhidna</taxon>
    </lineage>
</organism>
<evidence type="ECO:0000259" key="13">
    <source>
        <dbReference type="PROSITE" id="PS50060"/>
    </source>
</evidence>
<dbReference type="InterPro" id="IPR003961">
    <property type="entry name" value="FN3_dom"/>
</dbReference>
<feature type="chain" id="PRO_5012331110" evidence="12">
    <location>
        <begin position="24"/>
        <end position="1107"/>
    </location>
</feature>
<evidence type="ECO:0000256" key="12">
    <source>
        <dbReference type="SAM" id="SignalP"/>
    </source>
</evidence>
<dbReference type="PANTHER" id="PTHR33794">
    <property type="entry name" value="BACILLOLYSIN"/>
    <property type="match status" value="1"/>
</dbReference>
<dbReference type="NCBIfam" id="TIGR04183">
    <property type="entry name" value="Por_Secre_tail"/>
    <property type="match status" value="1"/>
</dbReference>
<evidence type="ECO:0000256" key="11">
    <source>
        <dbReference type="PIRSR" id="PIRSR623612-1"/>
    </source>
</evidence>
<evidence type="ECO:0000256" key="5">
    <source>
        <dbReference type="ARBA" id="ARBA00022801"/>
    </source>
</evidence>
<dbReference type="GO" id="GO:0046872">
    <property type="term" value="F:metal ion binding"/>
    <property type="evidence" value="ECO:0007669"/>
    <property type="project" value="UniProtKB-KW"/>
</dbReference>
<dbReference type="InterPro" id="IPR013783">
    <property type="entry name" value="Ig-like_fold"/>
</dbReference>
<dbReference type="Pfam" id="PF00041">
    <property type="entry name" value="fn3"/>
    <property type="match status" value="1"/>
</dbReference>
<feature type="domain" description="Fibronectin type-III" evidence="14">
    <location>
        <begin position="654"/>
        <end position="739"/>
    </location>
</feature>
<evidence type="ECO:0000256" key="9">
    <source>
        <dbReference type="ARBA" id="ARBA00023295"/>
    </source>
</evidence>
<dbReference type="InterPro" id="IPR001570">
    <property type="entry name" value="Peptidase_M4_C_domain"/>
</dbReference>
<name>A0A239LZM1_EKHLU</name>
<dbReference type="Gene3D" id="1.10.390.10">
    <property type="entry name" value="Neutral Protease Domain 2"/>
    <property type="match status" value="1"/>
</dbReference>
<evidence type="ECO:0000256" key="10">
    <source>
        <dbReference type="ARBA" id="ARBA00023326"/>
    </source>
</evidence>
<feature type="domain" description="MAM" evidence="13">
    <location>
        <begin position="751"/>
        <end position="915"/>
    </location>
</feature>
<dbReference type="Pfam" id="PF18962">
    <property type="entry name" value="Por_Secre_tail"/>
    <property type="match status" value="1"/>
</dbReference>
<dbReference type="InterPro" id="IPR050728">
    <property type="entry name" value="Zinc_Metalloprotease_M4"/>
</dbReference>
<evidence type="ECO:0000313" key="16">
    <source>
        <dbReference type="Proteomes" id="UP000198393"/>
    </source>
</evidence>
<keyword evidence="10" id="KW-0624">Polysaccharide degradation</keyword>
<dbReference type="FunFam" id="2.60.40.10:FF:001114">
    <property type="entry name" value="Chitinase A1"/>
    <property type="match status" value="1"/>
</dbReference>
<sequence length="1107" mass="117126">MRRKLPILGLMGTLCLMALTSFGQESPKKPIKKLILLNEQEQVEFQKQSLTDKLELPASNNFTKVSERVDELGHLHEKFQQYYQGIKVEFGTAVINSANDRKLSVTNGVFKVDELSIVPNLDMTSALTSAMNHVGATNYLWEQPEEAQLVESYSKPEGELVVFPELKQVSSKPRLAYKFDIYATDPVYRADVYVDAHTGEVIFENNRIHHANVSASGNSLYNGNVSFTADNASGPYRLRQTADGGGIQTYDMNNGTNYNNASDITSNSTTFNHETGVQAHWGAEQTHKYFMQQHSRNSYNGSGAVIRSYVSYSSNYVNAFWDGSRMTYGDGDGVNYGPLVSLDIVGHEITHGVTEYSANLVYSYESGALNESFSDIFGESIENFAQGTNDWLMGDHIGAGGSGGALRSMSNPNAYGDPDTYQGTNWHTSSSDNGGVHVNSGVQNFWFYLLTVGGNGTNDHGDSYTVTAIGMEKAAAIAYRNLSVYLSTNSQYSDARTGAIQAAVDLYGAGSPEEIAVTNAWHAVGVGDPYGGTPPPATCETGDITLSITFDNYPEETAWTLKNSSGTTIASDSYSTANPDGSTVSETFTGLAADNYTFTITDAYGDGICCSYGSGSYSLSSVDGTFKTGGSFGSSEATVFCIEEAGGDTEAPTAPTNLAASNVTETTLTLNWTASTDNVGVTGYDVYQGSTNIGTVTNTTANVTGLTSGTSYTFTVTAKDAAGNESAASNAVNVTTQSPGMSCSSTETLPYSEGFESNDGWTQITGDDGNWVRDANGTPSSNTGPSSAAQGSYYMFLEASTNGSTGQIGSNATAILESPCFDLSGESAATFSFQYHMYGNNIGSLTAQASTDGNNWTNIWTLSGNQGNSWQTASIDMASYLGGDVKLRIVGTTGNGWSSDIAVDDLQLSAGGSGGNTTVTLSITLDNYPEETSWQIRDGGTVVASGGTYGSQPDGSTVTENISLAAGCYDFVISDSYGDGICCSYGNGSYSLTDGGTTLASGGSFGSSETTNFCVGGAVSYAVQSTFGTGAAVSVSMYPNFQVEDRLTIASTREEVAYKITNLNGQTVSAGQLVNGKVHVGNLNSGMYMIHLVDEGGKSIMKKFVKE</sequence>
<dbReference type="InterPro" id="IPR023612">
    <property type="entry name" value="Peptidase_M4"/>
</dbReference>
<evidence type="ECO:0000256" key="2">
    <source>
        <dbReference type="ARBA" id="ARBA00022670"/>
    </source>
</evidence>
<keyword evidence="8" id="KW-0119">Carbohydrate metabolism</keyword>
<keyword evidence="6" id="KW-0862">Zinc</keyword>
<dbReference type="Gene3D" id="3.10.170.10">
    <property type="match status" value="1"/>
</dbReference>
<dbReference type="Pfam" id="PF02868">
    <property type="entry name" value="Peptidase_M4_C"/>
    <property type="match status" value="1"/>
</dbReference>
<gene>
    <name evidence="15" type="ORF">SAMN05421640_3466</name>
</gene>
<dbReference type="SUPFAM" id="SSF49899">
    <property type="entry name" value="Concanavalin A-like lectins/glucanases"/>
    <property type="match status" value="1"/>
</dbReference>